<dbReference type="EMBL" id="HBUF01628682">
    <property type="protein sequence ID" value="CAG6782696.1"/>
    <property type="molecule type" value="Transcribed_RNA"/>
</dbReference>
<proteinExistence type="predicted"/>
<feature type="compositionally biased region" description="Basic and acidic residues" evidence="1">
    <location>
        <begin position="153"/>
        <end position="166"/>
    </location>
</feature>
<dbReference type="EMBL" id="HBUF01628681">
    <property type="protein sequence ID" value="CAG6782695.1"/>
    <property type="molecule type" value="Transcribed_RNA"/>
</dbReference>
<reference evidence="2" key="1">
    <citation type="submission" date="2021-05" db="EMBL/GenBank/DDBJ databases">
        <authorList>
            <person name="Alioto T."/>
            <person name="Alioto T."/>
            <person name="Gomez Garrido J."/>
        </authorList>
    </citation>
    <scope>NUCLEOTIDE SEQUENCE</scope>
</reference>
<dbReference type="EMBL" id="HBUF01628680">
    <property type="protein sequence ID" value="CAG6782694.1"/>
    <property type="molecule type" value="Transcribed_RNA"/>
</dbReference>
<dbReference type="AlphaFoldDB" id="A0A8D8R778"/>
<evidence type="ECO:0000256" key="1">
    <source>
        <dbReference type="SAM" id="MobiDB-lite"/>
    </source>
</evidence>
<feature type="region of interest" description="Disordered" evidence="1">
    <location>
        <begin position="124"/>
        <end position="166"/>
    </location>
</feature>
<name>A0A8D8R778_9HEMI</name>
<organism evidence="2">
    <name type="scientific">Cacopsylla melanoneura</name>
    <dbReference type="NCBI Taxonomy" id="428564"/>
    <lineage>
        <taxon>Eukaryota</taxon>
        <taxon>Metazoa</taxon>
        <taxon>Ecdysozoa</taxon>
        <taxon>Arthropoda</taxon>
        <taxon>Hexapoda</taxon>
        <taxon>Insecta</taxon>
        <taxon>Pterygota</taxon>
        <taxon>Neoptera</taxon>
        <taxon>Paraneoptera</taxon>
        <taxon>Hemiptera</taxon>
        <taxon>Sternorrhyncha</taxon>
        <taxon>Psylloidea</taxon>
        <taxon>Psyllidae</taxon>
        <taxon>Psyllinae</taxon>
        <taxon>Cacopsylla</taxon>
    </lineage>
</organism>
<accession>A0A8D8R778</accession>
<sequence length="302" mass="35552">MFFRRTWMIHFFPCRNSTRTVIQLLICNRPATMQNLPLYFVLVFVQVWGTHCGLLDPFDEFHNNSGLHKIMSGINELAANVGKIGAKLFNSSKPGVVKVEEYHVHEQWEVTTWSSINEHEVRFHGYRGKSNTSKVEDHEARYHGKPQPSSSLQEHESQYHGSDKGHHTENLKEHEVRFHNNPDKPCEDLNQHETKHHGRSGNMEEHERKYHKNRVMFNSIVAEHEMEFHDVKKNYSSTMEEHIARFHSKDDLHDEEFERVRNHEENLHGKARCPYKKACHYVTENAHWFFLGGAALFSMVFL</sequence>
<dbReference type="EMBL" id="HBUF01138399">
    <property type="protein sequence ID" value="CAG6645758.1"/>
    <property type="molecule type" value="Transcribed_RNA"/>
</dbReference>
<protein>
    <submittedName>
        <fullName evidence="2">Uncharacterized protein</fullName>
    </submittedName>
</protein>
<feature type="region of interest" description="Disordered" evidence="1">
    <location>
        <begin position="178"/>
        <end position="206"/>
    </location>
</feature>
<evidence type="ECO:0000313" key="2">
    <source>
        <dbReference type="EMBL" id="CAG6645759.1"/>
    </source>
</evidence>
<dbReference type="EMBL" id="HBUF01138400">
    <property type="protein sequence ID" value="CAG6645759.1"/>
    <property type="molecule type" value="Transcribed_RNA"/>
</dbReference>
<feature type="compositionally biased region" description="Basic and acidic residues" evidence="1">
    <location>
        <begin position="178"/>
        <end position="193"/>
    </location>
</feature>